<dbReference type="PANTHER" id="PTHR40254:SF1">
    <property type="entry name" value="BLR0577 PROTEIN"/>
    <property type="match status" value="1"/>
</dbReference>
<dbReference type="Gene3D" id="3.50.50.60">
    <property type="entry name" value="FAD/NAD(P)-binding domain"/>
    <property type="match status" value="2"/>
</dbReference>
<organism evidence="2 3">
    <name type="scientific">Plantimonas leprariae</name>
    <dbReference type="NCBI Taxonomy" id="2615207"/>
    <lineage>
        <taxon>Bacteria</taxon>
        <taxon>Pseudomonadati</taxon>
        <taxon>Pseudomonadota</taxon>
        <taxon>Alphaproteobacteria</taxon>
        <taxon>Hyphomicrobiales</taxon>
        <taxon>Aurantimonadaceae</taxon>
        <taxon>Plantimonas</taxon>
    </lineage>
</organism>
<dbReference type="AlphaFoldDB" id="A0A7V7PN95"/>
<reference evidence="2 3" key="1">
    <citation type="submission" date="2019-09" db="EMBL/GenBank/DDBJ databases">
        <title>YIM 132180 draft genome.</title>
        <authorList>
            <person name="Zhang K."/>
        </authorList>
    </citation>
    <scope>NUCLEOTIDE SEQUENCE [LARGE SCALE GENOMIC DNA]</scope>
    <source>
        <strain evidence="2 3">YIM 132180</strain>
    </source>
</reference>
<accession>A0A7V7PN95</accession>
<sequence length="480" mass="51591">MTDGLRRPLVVVLGGGFTGAAVAYHLVRRIGRDAARIMVIEPRETLGAGLAYSTPEPAHRINVPAAKMSLDSAEPEQFARWLEAANLPDDDPAAFEARGVFPQRRVFARYVAAMLAPFLADGRIVHRRTRAERVARVAGGRFEIGLRDGLPVAADILVLATTHPLPAVPEPLRPIATAPGFLADPYDIGALGRVPRDARVLVLGNGLTAADTVATLDRLGHRGPIVSLSRHGLRSRGHSPFPVEAFGDFAAEPSSTALALLRRIRRTVERAAEAGVGWHAVLDAVRNQGGAIWQGLPEAQQRRLVRRLRASWDVHRFRIAPQVEAVLDRLTAEGRLRTFAASLHSARETLAGIEVVFRQRGAASPRIETFDRVVNTTGPAHRDVIAAEPARSLHAAGLLRLDAVGLGLATAEDGRAIDLDGRLVPNLFVAGPLARGTFGELMGLLEVTRYAEFVAAQIAAATLRLATKAERSDGEFARSG</sequence>
<dbReference type="RefSeq" id="WP_150970748.1">
    <property type="nucleotide sequence ID" value="NZ_VZDO01000011.1"/>
</dbReference>
<dbReference type="InterPro" id="IPR001763">
    <property type="entry name" value="Rhodanese-like_dom"/>
</dbReference>
<dbReference type="InterPro" id="IPR052189">
    <property type="entry name" value="L-asp_N-monooxygenase_NS-form"/>
</dbReference>
<comment type="caution">
    <text evidence="2">The sequence shown here is derived from an EMBL/GenBank/DDBJ whole genome shotgun (WGS) entry which is preliminary data.</text>
</comment>
<dbReference type="PROSITE" id="PS50206">
    <property type="entry name" value="RHODANESE_3"/>
    <property type="match status" value="1"/>
</dbReference>
<dbReference type="InterPro" id="IPR038732">
    <property type="entry name" value="HpyO/CreE_NAD-binding"/>
</dbReference>
<dbReference type="PANTHER" id="PTHR40254">
    <property type="entry name" value="BLR0577 PROTEIN"/>
    <property type="match status" value="1"/>
</dbReference>
<evidence type="ECO:0000313" key="3">
    <source>
        <dbReference type="Proteomes" id="UP000432089"/>
    </source>
</evidence>
<dbReference type="SUPFAM" id="SSF51905">
    <property type="entry name" value="FAD/NAD(P)-binding domain"/>
    <property type="match status" value="1"/>
</dbReference>
<dbReference type="EMBL" id="VZDO01000011">
    <property type="protein sequence ID" value="KAB0679097.1"/>
    <property type="molecule type" value="Genomic_DNA"/>
</dbReference>
<keyword evidence="3" id="KW-1185">Reference proteome</keyword>
<evidence type="ECO:0000259" key="1">
    <source>
        <dbReference type="PROSITE" id="PS50206"/>
    </source>
</evidence>
<dbReference type="Pfam" id="PF13454">
    <property type="entry name" value="NAD_binding_9"/>
    <property type="match status" value="1"/>
</dbReference>
<evidence type="ECO:0000313" key="2">
    <source>
        <dbReference type="EMBL" id="KAB0679097.1"/>
    </source>
</evidence>
<dbReference type="InterPro" id="IPR036188">
    <property type="entry name" value="FAD/NAD-bd_sf"/>
</dbReference>
<gene>
    <name evidence="2" type="ORF">F6X38_14525</name>
</gene>
<name>A0A7V7PN95_9HYPH</name>
<dbReference type="Proteomes" id="UP000432089">
    <property type="component" value="Unassembled WGS sequence"/>
</dbReference>
<protein>
    <submittedName>
        <fullName evidence="2">NAD(P)-binding protein</fullName>
    </submittedName>
</protein>
<feature type="domain" description="Rhodanese" evidence="1">
    <location>
        <begin position="61"/>
        <end position="153"/>
    </location>
</feature>
<proteinExistence type="predicted"/>